<dbReference type="Proteomes" id="UP000620559">
    <property type="component" value="Unassembled WGS sequence"/>
</dbReference>
<organism evidence="1 2">
    <name type="scientific">Plectonema cf. radiosum LEGE 06105</name>
    <dbReference type="NCBI Taxonomy" id="945769"/>
    <lineage>
        <taxon>Bacteria</taxon>
        <taxon>Bacillati</taxon>
        <taxon>Cyanobacteriota</taxon>
        <taxon>Cyanophyceae</taxon>
        <taxon>Oscillatoriophycideae</taxon>
        <taxon>Oscillatoriales</taxon>
        <taxon>Microcoleaceae</taxon>
        <taxon>Plectonema</taxon>
    </lineage>
</organism>
<comment type="caution">
    <text evidence="1">The sequence shown here is derived from an EMBL/GenBank/DDBJ whole genome shotgun (WGS) entry which is preliminary data.</text>
</comment>
<reference evidence="1" key="1">
    <citation type="submission" date="2020-10" db="EMBL/GenBank/DDBJ databases">
        <authorList>
            <person name="Castelo-Branco R."/>
            <person name="Eusebio N."/>
            <person name="Adriana R."/>
            <person name="Vieira A."/>
            <person name="Brugerolle De Fraissinette N."/>
            <person name="Rezende De Castro R."/>
            <person name="Schneider M.P."/>
            <person name="Vasconcelos V."/>
            <person name="Leao P.N."/>
        </authorList>
    </citation>
    <scope>NUCLEOTIDE SEQUENCE</scope>
    <source>
        <strain evidence="1">LEGE 06105</strain>
    </source>
</reference>
<keyword evidence="2" id="KW-1185">Reference proteome</keyword>
<dbReference type="AlphaFoldDB" id="A0A8J7FCS0"/>
<sequence length="48" mass="5461">MTIDDVTKEQVRTRANSLYPEDDSIQSARGFWVQAGLHPPEQNSRKST</sequence>
<protein>
    <submittedName>
        <fullName evidence="1">Uncharacterized protein</fullName>
    </submittedName>
</protein>
<evidence type="ECO:0000313" key="2">
    <source>
        <dbReference type="Proteomes" id="UP000620559"/>
    </source>
</evidence>
<gene>
    <name evidence="1" type="ORF">IQ247_14435</name>
</gene>
<evidence type="ECO:0000313" key="1">
    <source>
        <dbReference type="EMBL" id="MBE9213848.1"/>
    </source>
</evidence>
<proteinExistence type="predicted"/>
<name>A0A8J7FCS0_9CYAN</name>
<dbReference type="EMBL" id="JADEWL010000043">
    <property type="protein sequence ID" value="MBE9213848.1"/>
    <property type="molecule type" value="Genomic_DNA"/>
</dbReference>
<dbReference type="RefSeq" id="WP_193921100.1">
    <property type="nucleotide sequence ID" value="NZ_JADEWL010000043.1"/>
</dbReference>
<accession>A0A8J7FCS0</accession>